<name>A0A415E6P5_9FIRM</name>
<proteinExistence type="predicted"/>
<protein>
    <recommendedName>
        <fullName evidence="3">Transposase</fullName>
    </recommendedName>
</protein>
<sequence length="99" mass="11196">MNNEVVQKILKQCREEGILTEFLDKHGEEAVNMLFLEMTEEEARELSKEDGFSEGFDEGIQEGMKEGVRLTAQKMKQKGIDLAVIAECTGLSEQEIETL</sequence>
<dbReference type="AlphaFoldDB" id="A0A415E6P5"/>
<evidence type="ECO:0000313" key="1">
    <source>
        <dbReference type="EMBL" id="RHJ89315.1"/>
    </source>
</evidence>
<reference evidence="1 2" key="1">
    <citation type="submission" date="2018-08" db="EMBL/GenBank/DDBJ databases">
        <title>A genome reference for cultivated species of the human gut microbiota.</title>
        <authorList>
            <person name="Zou Y."/>
            <person name="Xue W."/>
            <person name="Luo G."/>
        </authorList>
    </citation>
    <scope>NUCLEOTIDE SEQUENCE [LARGE SCALE GENOMIC DNA]</scope>
    <source>
        <strain evidence="1 2">AM07-24</strain>
    </source>
</reference>
<organism evidence="1 2">
    <name type="scientific">Emergencia timonensis</name>
    <dbReference type="NCBI Taxonomy" id="1776384"/>
    <lineage>
        <taxon>Bacteria</taxon>
        <taxon>Bacillati</taxon>
        <taxon>Bacillota</taxon>
        <taxon>Clostridia</taxon>
        <taxon>Peptostreptococcales</taxon>
        <taxon>Anaerovoracaceae</taxon>
        <taxon>Emergencia</taxon>
    </lineage>
</organism>
<evidence type="ECO:0008006" key="3">
    <source>
        <dbReference type="Google" id="ProtNLM"/>
    </source>
</evidence>
<dbReference type="Proteomes" id="UP000284841">
    <property type="component" value="Unassembled WGS sequence"/>
</dbReference>
<comment type="caution">
    <text evidence="1">The sequence shown here is derived from an EMBL/GenBank/DDBJ whole genome shotgun (WGS) entry which is preliminary data.</text>
</comment>
<gene>
    <name evidence="1" type="ORF">DW099_01695</name>
</gene>
<evidence type="ECO:0000313" key="2">
    <source>
        <dbReference type="Proteomes" id="UP000284841"/>
    </source>
</evidence>
<dbReference type="RefSeq" id="WP_118333413.1">
    <property type="nucleotide sequence ID" value="NZ_AP025567.1"/>
</dbReference>
<dbReference type="EMBL" id="QRMS01000001">
    <property type="protein sequence ID" value="RHJ89315.1"/>
    <property type="molecule type" value="Genomic_DNA"/>
</dbReference>
<keyword evidence="2" id="KW-1185">Reference proteome</keyword>
<accession>A0A415E6P5</accession>